<name>A0ABV9PVL9_9BACL</name>
<dbReference type="InterPro" id="IPR001613">
    <property type="entry name" value="Flavin_amine_oxidase"/>
</dbReference>
<keyword evidence="5" id="KW-1185">Reference proteome</keyword>
<keyword evidence="2" id="KW-0560">Oxidoreductase</keyword>
<dbReference type="PANTHER" id="PTHR10742">
    <property type="entry name" value="FLAVIN MONOAMINE OXIDASE"/>
    <property type="match status" value="1"/>
</dbReference>
<comment type="cofactor">
    <cofactor evidence="1">
        <name>FAD</name>
        <dbReference type="ChEBI" id="CHEBI:57692"/>
    </cofactor>
</comment>
<dbReference type="Proteomes" id="UP001596002">
    <property type="component" value="Unassembled WGS sequence"/>
</dbReference>
<evidence type="ECO:0000256" key="1">
    <source>
        <dbReference type="ARBA" id="ARBA00001974"/>
    </source>
</evidence>
<dbReference type="PRINTS" id="PR00757">
    <property type="entry name" value="AMINEOXDASEF"/>
</dbReference>
<dbReference type="InterPro" id="IPR036188">
    <property type="entry name" value="FAD/NAD-bd_sf"/>
</dbReference>
<evidence type="ECO:0000313" key="5">
    <source>
        <dbReference type="Proteomes" id="UP001596002"/>
    </source>
</evidence>
<dbReference type="Gene3D" id="3.50.50.60">
    <property type="entry name" value="FAD/NAD(P)-binding domain"/>
    <property type="match status" value="1"/>
</dbReference>
<gene>
    <name evidence="4" type="ORF">ACFO8Q_01505</name>
</gene>
<dbReference type="InterPro" id="IPR050281">
    <property type="entry name" value="Flavin_monoamine_oxidase"/>
</dbReference>
<dbReference type="Gene3D" id="3.90.660.10">
    <property type="match status" value="1"/>
</dbReference>
<feature type="domain" description="Amine oxidase" evidence="3">
    <location>
        <begin position="25"/>
        <end position="472"/>
    </location>
</feature>
<protein>
    <submittedName>
        <fullName evidence="4">Flavin monoamine oxidase family protein</fullName>
    </submittedName>
</protein>
<proteinExistence type="predicted"/>
<dbReference type="Pfam" id="PF01593">
    <property type="entry name" value="Amino_oxidase"/>
    <property type="match status" value="1"/>
</dbReference>
<dbReference type="InterPro" id="IPR002937">
    <property type="entry name" value="Amino_oxidase"/>
</dbReference>
<comment type="caution">
    <text evidence="4">The sequence shown here is derived from an EMBL/GenBank/DDBJ whole genome shotgun (WGS) entry which is preliminary data.</text>
</comment>
<dbReference type="SUPFAM" id="SSF54373">
    <property type="entry name" value="FAD-linked reductases, C-terminal domain"/>
    <property type="match status" value="1"/>
</dbReference>
<evidence type="ECO:0000256" key="2">
    <source>
        <dbReference type="ARBA" id="ARBA00023002"/>
    </source>
</evidence>
<evidence type="ECO:0000259" key="3">
    <source>
        <dbReference type="Pfam" id="PF01593"/>
    </source>
</evidence>
<dbReference type="SUPFAM" id="SSF51905">
    <property type="entry name" value="FAD/NAD(P)-binding domain"/>
    <property type="match status" value="1"/>
</dbReference>
<organism evidence="4 5">
    <name type="scientific">Effusibacillus consociatus</name>
    <dbReference type="NCBI Taxonomy" id="1117041"/>
    <lineage>
        <taxon>Bacteria</taxon>
        <taxon>Bacillati</taxon>
        <taxon>Bacillota</taxon>
        <taxon>Bacilli</taxon>
        <taxon>Bacillales</taxon>
        <taxon>Alicyclobacillaceae</taxon>
        <taxon>Effusibacillus</taxon>
    </lineage>
</organism>
<evidence type="ECO:0000313" key="4">
    <source>
        <dbReference type="EMBL" id="MFC4766080.1"/>
    </source>
</evidence>
<accession>A0ABV9PVL9</accession>
<dbReference type="PANTHER" id="PTHR10742:SF342">
    <property type="entry name" value="AMINE OXIDASE"/>
    <property type="match status" value="1"/>
</dbReference>
<sequence>MIRIIRYGLRKSKVPKNIVIVGAGLAGLVAGSLLKDAGHNVKIIEANNRVGGRVYTLRAPFTDGLYLDVGAMRIPESHYLVLEYIQKFGLPIQQFINETPEDTIYVNGIKTRLKSYLRQPDILKYPVAPQEKGKTAQELLNMAVQPIFDFINKDPSQNWPMVERNFDKYSMYTFLKFFPHQFGSAFSEGAIDMIGVLLGIEGFMEESFLDIKRFLMPFRHNRFYEITGGNDLLPRAFLPKLQEDILFQQSMTKIVQHQNGVTIYSTHETTLDTYSLTGDLAIVAIPFTVLKFVEVEPRDSFSYNKWKAIRELHYVIDTKIGIEFKSRFWERAGQLGGRTVTDLPIRFTYYPSYGIGSPGPAVILASYTLGDDVMPWDGLPNEERIRYALKNLAVIHGDQIYREFVRGTSFSWAQNPYSCGEWAMFKPGQQTELHPFIAAPEGRVHFAGEHTTLTHGWMQGAIESGIRVAFEVNDLPR</sequence>
<dbReference type="EMBL" id="JBHSHC010000011">
    <property type="protein sequence ID" value="MFC4766080.1"/>
    <property type="molecule type" value="Genomic_DNA"/>
</dbReference>
<dbReference type="Gene3D" id="1.10.405.10">
    <property type="entry name" value="Guanine Nucleotide Dissociation Inhibitor, domain 1"/>
    <property type="match status" value="1"/>
</dbReference>
<reference evidence="5" key="1">
    <citation type="journal article" date="2019" name="Int. J. Syst. Evol. Microbiol.">
        <title>The Global Catalogue of Microorganisms (GCM) 10K type strain sequencing project: providing services to taxonomists for standard genome sequencing and annotation.</title>
        <authorList>
            <consortium name="The Broad Institute Genomics Platform"/>
            <consortium name="The Broad Institute Genome Sequencing Center for Infectious Disease"/>
            <person name="Wu L."/>
            <person name="Ma J."/>
        </authorList>
    </citation>
    <scope>NUCLEOTIDE SEQUENCE [LARGE SCALE GENOMIC DNA]</scope>
    <source>
        <strain evidence="5">WYCCWR 12678</strain>
    </source>
</reference>